<comment type="caution">
    <text evidence="1">The sequence shown here is derived from an EMBL/GenBank/DDBJ whole genome shotgun (WGS) entry which is preliminary data.</text>
</comment>
<dbReference type="Proteomes" id="UP000789525">
    <property type="component" value="Unassembled WGS sequence"/>
</dbReference>
<protein>
    <submittedName>
        <fullName evidence="1">1500_t:CDS:1</fullName>
    </submittedName>
</protein>
<keyword evidence="2" id="KW-1185">Reference proteome</keyword>
<evidence type="ECO:0000313" key="2">
    <source>
        <dbReference type="Proteomes" id="UP000789525"/>
    </source>
</evidence>
<accession>A0ACA9Q418</accession>
<feature type="non-terminal residue" evidence="1">
    <location>
        <position position="294"/>
    </location>
</feature>
<name>A0ACA9Q418_9GLOM</name>
<evidence type="ECO:0000313" key="1">
    <source>
        <dbReference type="EMBL" id="CAG8734914.1"/>
    </source>
</evidence>
<reference evidence="1" key="1">
    <citation type="submission" date="2021-06" db="EMBL/GenBank/DDBJ databases">
        <authorList>
            <person name="Kallberg Y."/>
            <person name="Tangrot J."/>
            <person name="Rosling A."/>
        </authorList>
    </citation>
    <scope>NUCLEOTIDE SEQUENCE</scope>
    <source>
        <strain evidence="1">CL356</strain>
    </source>
</reference>
<organism evidence="1 2">
    <name type="scientific">Acaulospora colombiana</name>
    <dbReference type="NCBI Taxonomy" id="27376"/>
    <lineage>
        <taxon>Eukaryota</taxon>
        <taxon>Fungi</taxon>
        <taxon>Fungi incertae sedis</taxon>
        <taxon>Mucoromycota</taxon>
        <taxon>Glomeromycotina</taxon>
        <taxon>Glomeromycetes</taxon>
        <taxon>Diversisporales</taxon>
        <taxon>Acaulosporaceae</taxon>
        <taxon>Acaulospora</taxon>
    </lineage>
</organism>
<proteinExistence type="predicted"/>
<dbReference type="EMBL" id="CAJVPT010044741">
    <property type="protein sequence ID" value="CAG8734914.1"/>
    <property type="molecule type" value="Genomic_DNA"/>
</dbReference>
<gene>
    <name evidence="1" type="ORF">ACOLOM_LOCUS11852</name>
</gene>
<sequence>MRIYLATLVYITIARSRPEKYGVTPPISKEGPSPQEVALATDLINELRARGSFESEEESKKREAVLGHVAKLVKEFVYKASIRRNFTEGTARASGGKIFTFGSYRLGVHGPGSDLDTLIVAPKHIDRQDFNEIFLEMLQNDPLVDEAIGVPEAYVPIIAAVIQGIPIDFTFARLALAVIPDDLELKDDSLLKNLDEKCVRSLNGSRFRAVYSNVNGFLGGVAWALLVARVCQLYPNGSSMFSTMPSYGVDTTQEMAATGSAPQNRGWNFKYERDRAHKMPIITPAYPSMCSTHN</sequence>